<gene>
    <name evidence="2" type="ORF">FGF68_08370</name>
</gene>
<evidence type="ECO:0000256" key="1">
    <source>
        <dbReference type="SAM" id="Phobius"/>
    </source>
</evidence>
<comment type="caution">
    <text evidence="2">The sequence shown here is derived from an EMBL/GenBank/DDBJ whole genome shotgun (WGS) entry which is preliminary data.</text>
</comment>
<keyword evidence="1" id="KW-0812">Transmembrane</keyword>
<feature type="transmembrane region" description="Helical" evidence="1">
    <location>
        <begin position="179"/>
        <end position="202"/>
    </location>
</feature>
<feature type="transmembrane region" description="Helical" evidence="1">
    <location>
        <begin position="48"/>
        <end position="78"/>
    </location>
</feature>
<keyword evidence="1" id="KW-1133">Transmembrane helix</keyword>
<feature type="transmembrane region" description="Helical" evidence="1">
    <location>
        <begin position="111"/>
        <end position="132"/>
    </location>
</feature>
<organism evidence="2 3">
    <name type="scientific">Prosthecochloris vibrioformis</name>
    <name type="common">Chlorobium vibrioforme</name>
    <dbReference type="NCBI Taxonomy" id="1098"/>
    <lineage>
        <taxon>Bacteria</taxon>
        <taxon>Pseudomonadati</taxon>
        <taxon>Chlorobiota</taxon>
        <taxon>Chlorobiia</taxon>
        <taxon>Chlorobiales</taxon>
        <taxon>Chlorobiaceae</taxon>
        <taxon>Prosthecochloris</taxon>
    </lineage>
</organism>
<dbReference type="AlphaFoldDB" id="A0A5C4RZA8"/>
<dbReference type="PANTHER" id="PTHR37308:SF1">
    <property type="entry name" value="POLYPRENYL-PHOSPHATE TRANSPORTER"/>
    <property type="match status" value="1"/>
</dbReference>
<dbReference type="InterPro" id="IPR007163">
    <property type="entry name" value="VCA0040-like"/>
</dbReference>
<dbReference type="Proteomes" id="UP000309544">
    <property type="component" value="Unassembled WGS sequence"/>
</dbReference>
<accession>A0A5C4RZA8</accession>
<keyword evidence="3" id="KW-1185">Reference proteome</keyword>
<feature type="transmembrane region" description="Helical" evidence="1">
    <location>
        <begin position="6"/>
        <end position="27"/>
    </location>
</feature>
<dbReference type="Pfam" id="PF04018">
    <property type="entry name" value="VCA0040-like"/>
    <property type="match status" value="1"/>
</dbReference>
<feature type="transmembrane region" description="Helical" evidence="1">
    <location>
        <begin position="272"/>
        <end position="290"/>
    </location>
</feature>
<reference evidence="2 3" key="1">
    <citation type="submission" date="2019-05" db="EMBL/GenBank/DDBJ databases">
        <title>Draft Whole-Genome sequence of the green sulfur bacterium Prosthecochloris vibrioformis DSM 260.</title>
        <authorList>
            <person name="Meyer T.E."/>
            <person name="Kyndt J.A."/>
        </authorList>
    </citation>
    <scope>NUCLEOTIDE SEQUENCE [LARGE SCALE GENOMIC DNA]</scope>
    <source>
        <strain evidence="2 3">DSM 260</strain>
    </source>
</reference>
<feature type="transmembrane region" description="Helical" evidence="1">
    <location>
        <begin position="138"/>
        <end position="167"/>
    </location>
</feature>
<protein>
    <submittedName>
        <fullName evidence="2">DUF368 domain-containing protein</fullName>
    </submittedName>
</protein>
<sequence length="301" mass="32115">MGAADIIPGVSGGTIAFITGIYATLLQSIQAVNTRSLSKLLQGKFTEFWSAVNGTFLLSLLAGIAFSFITLSGMIVYLLEHHTMLLFSFFFGLIAASALLVARQIHSHSPVVWLTGVAGCAIAIVITSMSPVETPDTWWFIFLAGAIAISAMILPGISGSFILLLMGKYASILHAIKELDLYVATFFLAGCVTGLAGFSRILSALLKKFHDGTIMLLAGFMIGSLTKVWPWKIPAEASLAAESGKKAAMFSHNVMPDTFQAVTATDPLLTEATLLAISGMAVVFLIELVVSKKQQHPLTEQ</sequence>
<proteinExistence type="predicted"/>
<dbReference type="EMBL" id="VDCI01000007">
    <property type="protein sequence ID" value="TNJ36269.1"/>
    <property type="molecule type" value="Genomic_DNA"/>
</dbReference>
<evidence type="ECO:0000313" key="2">
    <source>
        <dbReference type="EMBL" id="TNJ36269.1"/>
    </source>
</evidence>
<feature type="transmembrane region" description="Helical" evidence="1">
    <location>
        <begin position="84"/>
        <end position="102"/>
    </location>
</feature>
<name>A0A5C4RZA8_PROVB</name>
<keyword evidence="1" id="KW-0472">Membrane</keyword>
<dbReference type="PANTHER" id="PTHR37308">
    <property type="entry name" value="INTEGRAL MEMBRANE PROTEIN"/>
    <property type="match status" value="1"/>
</dbReference>
<evidence type="ECO:0000313" key="3">
    <source>
        <dbReference type="Proteomes" id="UP000309544"/>
    </source>
</evidence>